<evidence type="ECO:0000256" key="1">
    <source>
        <dbReference type="SAM" id="Phobius"/>
    </source>
</evidence>
<dbReference type="AlphaFoldDB" id="A0AAD5TRV4"/>
<gene>
    <name evidence="2" type="ORF">HDU87_000005</name>
</gene>
<keyword evidence="1" id="KW-0812">Transmembrane</keyword>
<evidence type="ECO:0000313" key="2">
    <source>
        <dbReference type="EMBL" id="KAJ3185388.1"/>
    </source>
</evidence>
<accession>A0AAD5TRV4</accession>
<keyword evidence="1" id="KW-1133">Transmembrane helix</keyword>
<evidence type="ECO:0000313" key="3">
    <source>
        <dbReference type="Proteomes" id="UP001212152"/>
    </source>
</evidence>
<keyword evidence="3" id="KW-1185">Reference proteome</keyword>
<name>A0AAD5TRV4_9FUNG</name>
<proteinExistence type="predicted"/>
<sequence length="139" mass="15473">MSGFQLRQVNNEDFDQVAILVAPVAPEARAARTLIKGCKVMSLYTIILWQSAVRRTYIRDIPILLAASFLGMSTYLLLKYAAPRRPVLMRYQHLIAGTSVTIILASILVGLEGAFVPYALAGYDDAIFDSKIRHLFIIT</sequence>
<dbReference type="Proteomes" id="UP001212152">
    <property type="component" value="Unassembled WGS sequence"/>
</dbReference>
<comment type="caution">
    <text evidence="2">The sequence shown here is derived from an EMBL/GenBank/DDBJ whole genome shotgun (WGS) entry which is preliminary data.</text>
</comment>
<feature type="transmembrane region" description="Helical" evidence="1">
    <location>
        <begin position="61"/>
        <end position="82"/>
    </location>
</feature>
<keyword evidence="1" id="KW-0472">Membrane</keyword>
<feature type="transmembrane region" description="Helical" evidence="1">
    <location>
        <begin position="94"/>
        <end position="120"/>
    </location>
</feature>
<organism evidence="2 3">
    <name type="scientific">Geranomyces variabilis</name>
    <dbReference type="NCBI Taxonomy" id="109894"/>
    <lineage>
        <taxon>Eukaryota</taxon>
        <taxon>Fungi</taxon>
        <taxon>Fungi incertae sedis</taxon>
        <taxon>Chytridiomycota</taxon>
        <taxon>Chytridiomycota incertae sedis</taxon>
        <taxon>Chytridiomycetes</taxon>
        <taxon>Spizellomycetales</taxon>
        <taxon>Powellomycetaceae</taxon>
        <taxon>Geranomyces</taxon>
    </lineage>
</organism>
<reference evidence="2" key="1">
    <citation type="submission" date="2020-05" db="EMBL/GenBank/DDBJ databases">
        <title>Phylogenomic resolution of chytrid fungi.</title>
        <authorList>
            <person name="Stajich J.E."/>
            <person name="Amses K."/>
            <person name="Simmons R."/>
            <person name="Seto K."/>
            <person name="Myers J."/>
            <person name="Bonds A."/>
            <person name="Quandt C.A."/>
            <person name="Barry K."/>
            <person name="Liu P."/>
            <person name="Grigoriev I."/>
            <person name="Longcore J.E."/>
            <person name="James T.Y."/>
        </authorList>
    </citation>
    <scope>NUCLEOTIDE SEQUENCE</scope>
    <source>
        <strain evidence="2">JEL0379</strain>
    </source>
</reference>
<dbReference type="EMBL" id="JADGJQ010000001">
    <property type="protein sequence ID" value="KAJ3185388.1"/>
    <property type="molecule type" value="Genomic_DNA"/>
</dbReference>
<protein>
    <submittedName>
        <fullName evidence="2">Uncharacterized protein</fullName>
    </submittedName>
</protein>